<evidence type="ECO:0000313" key="4">
    <source>
        <dbReference type="Proteomes" id="UP000053902"/>
    </source>
</evidence>
<keyword evidence="3" id="KW-0808">Transferase</keyword>
<dbReference type="CDD" id="cd03188">
    <property type="entry name" value="GST_C_Beta"/>
    <property type="match status" value="1"/>
</dbReference>
<sequence>MKLYYKPGACSLAPHILLCETEQPYSLVKVDLMTHQTEDGGDYYGINGKGAVPLLELADGTRISEGAVIAQYIAETAGREDLLPATGLPRYRVLEWQNYASAELHKSFVPLFNPLLSQAMDDKARAAFIATLERKYSWVSSQLDGRRYLTGDDFTVADAYLFVTTTWAPRAGVDLSGLAPLQAYAARVAERPAVRAAMQAEGLI</sequence>
<dbReference type="STRING" id="1499686.BN1079_01440"/>
<evidence type="ECO:0000259" key="1">
    <source>
        <dbReference type="PROSITE" id="PS50404"/>
    </source>
</evidence>
<dbReference type="Pfam" id="PF13409">
    <property type="entry name" value="GST_N_2"/>
    <property type="match status" value="1"/>
</dbReference>
<dbReference type="RefSeq" id="WP_037023257.1">
    <property type="nucleotide sequence ID" value="NZ_CCSF01000001.1"/>
</dbReference>
<dbReference type="Proteomes" id="UP000053902">
    <property type="component" value="Unassembled WGS sequence"/>
</dbReference>
<proteinExistence type="predicted"/>
<name>A0A078LSI2_9PSED</name>
<dbReference type="InterPro" id="IPR036282">
    <property type="entry name" value="Glutathione-S-Trfase_C_sf"/>
</dbReference>
<dbReference type="SFLD" id="SFLDS00019">
    <property type="entry name" value="Glutathione_Transferase_(cytos"/>
    <property type="match status" value="1"/>
</dbReference>
<dbReference type="SUPFAM" id="SSF52833">
    <property type="entry name" value="Thioredoxin-like"/>
    <property type="match status" value="1"/>
</dbReference>
<dbReference type="eggNOG" id="COG0625">
    <property type="taxonomic scope" value="Bacteria"/>
</dbReference>
<dbReference type="PANTHER" id="PTHR44051:SF8">
    <property type="entry name" value="GLUTATHIONE S-TRANSFERASE GSTA"/>
    <property type="match status" value="1"/>
</dbReference>
<dbReference type="Gene3D" id="1.20.1050.10">
    <property type="match status" value="1"/>
</dbReference>
<dbReference type="OrthoDB" id="8772754at2"/>
<dbReference type="EMBL" id="CCSF01000001">
    <property type="protein sequence ID" value="CDZ94129.1"/>
    <property type="molecule type" value="Genomic_DNA"/>
</dbReference>
<dbReference type="SUPFAM" id="SSF47616">
    <property type="entry name" value="GST C-terminal domain-like"/>
    <property type="match status" value="1"/>
</dbReference>
<feature type="domain" description="GST N-terminal" evidence="1">
    <location>
        <begin position="1"/>
        <end position="81"/>
    </location>
</feature>
<keyword evidence="4" id="KW-1185">Reference proteome</keyword>
<dbReference type="Pfam" id="PF13410">
    <property type="entry name" value="GST_C_2"/>
    <property type="match status" value="1"/>
</dbReference>
<organism evidence="3 4">
    <name type="scientific">Pseudomonas saudiphocaensis</name>
    <dbReference type="NCBI Taxonomy" id="1499686"/>
    <lineage>
        <taxon>Bacteria</taxon>
        <taxon>Pseudomonadati</taxon>
        <taxon>Pseudomonadota</taxon>
        <taxon>Gammaproteobacteria</taxon>
        <taxon>Pseudomonadales</taxon>
        <taxon>Pseudomonadaceae</taxon>
        <taxon>Pseudomonas</taxon>
    </lineage>
</organism>
<dbReference type="NCBIfam" id="NF007831">
    <property type="entry name" value="PRK10542.1"/>
    <property type="match status" value="1"/>
</dbReference>
<dbReference type="PROSITE" id="PS50404">
    <property type="entry name" value="GST_NTER"/>
    <property type="match status" value="1"/>
</dbReference>
<dbReference type="InterPro" id="IPR010987">
    <property type="entry name" value="Glutathione-S-Trfase_C-like"/>
</dbReference>
<gene>
    <name evidence="3" type="ORF">BN1079_01440</name>
</gene>
<dbReference type="InterPro" id="IPR004045">
    <property type="entry name" value="Glutathione_S-Trfase_N"/>
</dbReference>
<dbReference type="AlphaFoldDB" id="A0A078LSI2"/>
<accession>A0A078LSI2</accession>
<protein>
    <submittedName>
        <fullName evidence="3">Glutathione S-transferase</fullName>
    </submittedName>
</protein>
<dbReference type="InterPro" id="IPR040079">
    <property type="entry name" value="Glutathione_S-Trfase"/>
</dbReference>
<dbReference type="CDD" id="cd03057">
    <property type="entry name" value="GST_N_Beta"/>
    <property type="match status" value="1"/>
</dbReference>
<reference evidence="3 4" key="1">
    <citation type="submission" date="2014-07" db="EMBL/GenBank/DDBJ databases">
        <authorList>
            <person name="Urmite Genomes Urmite Genomes"/>
        </authorList>
    </citation>
    <scope>NUCLEOTIDE SEQUENCE [LARGE SCALE GENOMIC DNA]</scope>
    <source>
        <strain evidence="3 4">20_BN</strain>
    </source>
</reference>
<dbReference type="PROSITE" id="PS50405">
    <property type="entry name" value="GST_CTER"/>
    <property type="match status" value="1"/>
</dbReference>
<dbReference type="InterPro" id="IPR036249">
    <property type="entry name" value="Thioredoxin-like_sf"/>
</dbReference>
<feature type="domain" description="GST C-terminal" evidence="2">
    <location>
        <begin position="86"/>
        <end position="204"/>
    </location>
</feature>
<evidence type="ECO:0000313" key="3">
    <source>
        <dbReference type="EMBL" id="CDZ94129.1"/>
    </source>
</evidence>
<dbReference type="GO" id="GO:0016740">
    <property type="term" value="F:transferase activity"/>
    <property type="evidence" value="ECO:0007669"/>
    <property type="project" value="UniProtKB-KW"/>
</dbReference>
<dbReference type="HOGENOM" id="CLU_011226_6_1_6"/>
<dbReference type="PANTHER" id="PTHR44051">
    <property type="entry name" value="GLUTATHIONE S-TRANSFERASE-RELATED"/>
    <property type="match status" value="1"/>
</dbReference>
<dbReference type="Gene3D" id="3.40.30.10">
    <property type="entry name" value="Glutaredoxin"/>
    <property type="match status" value="1"/>
</dbReference>
<dbReference type="SFLD" id="SFLDG00358">
    <property type="entry name" value="Main_(cytGST)"/>
    <property type="match status" value="1"/>
</dbReference>
<dbReference type="SFLD" id="SFLDG01150">
    <property type="entry name" value="Main.1:_Beta-like"/>
    <property type="match status" value="1"/>
</dbReference>
<evidence type="ECO:0000259" key="2">
    <source>
        <dbReference type="PROSITE" id="PS50405"/>
    </source>
</evidence>